<protein>
    <submittedName>
        <fullName evidence="1">5'-3' exoribonuclease 2</fullName>
    </submittedName>
</protein>
<comment type="caution">
    <text evidence="1">The sequence shown here is derived from an EMBL/GenBank/DDBJ whole genome shotgun (WGS) entry which is preliminary data.</text>
</comment>
<organism evidence="1 2">
    <name type="scientific">Senna tora</name>
    <dbReference type="NCBI Taxonomy" id="362788"/>
    <lineage>
        <taxon>Eukaryota</taxon>
        <taxon>Viridiplantae</taxon>
        <taxon>Streptophyta</taxon>
        <taxon>Embryophyta</taxon>
        <taxon>Tracheophyta</taxon>
        <taxon>Spermatophyta</taxon>
        <taxon>Magnoliopsida</taxon>
        <taxon>eudicotyledons</taxon>
        <taxon>Gunneridae</taxon>
        <taxon>Pentapetalae</taxon>
        <taxon>rosids</taxon>
        <taxon>fabids</taxon>
        <taxon>Fabales</taxon>
        <taxon>Fabaceae</taxon>
        <taxon>Caesalpinioideae</taxon>
        <taxon>Cassia clade</taxon>
        <taxon>Senna</taxon>
    </lineage>
</organism>
<evidence type="ECO:0000313" key="1">
    <source>
        <dbReference type="EMBL" id="KAF7827174.1"/>
    </source>
</evidence>
<dbReference type="Proteomes" id="UP000634136">
    <property type="component" value="Unassembled WGS sequence"/>
</dbReference>
<keyword evidence="2" id="KW-1185">Reference proteome</keyword>
<reference evidence="1" key="1">
    <citation type="submission" date="2020-09" db="EMBL/GenBank/DDBJ databases">
        <title>Genome-Enabled Discovery of Anthraquinone Biosynthesis in Senna tora.</title>
        <authorList>
            <person name="Kang S.-H."/>
            <person name="Pandey R.P."/>
            <person name="Lee C.-M."/>
            <person name="Sim J.-S."/>
            <person name="Jeong J.-T."/>
            <person name="Choi B.-S."/>
            <person name="Jung M."/>
            <person name="Ginzburg D."/>
            <person name="Zhao K."/>
            <person name="Won S.Y."/>
            <person name="Oh T.-J."/>
            <person name="Yu Y."/>
            <person name="Kim N.-H."/>
            <person name="Lee O.R."/>
            <person name="Lee T.-H."/>
            <person name="Bashyal P."/>
            <person name="Kim T.-S."/>
            <person name="Lee W.-H."/>
            <person name="Kawkins C."/>
            <person name="Kim C.-K."/>
            <person name="Kim J.S."/>
            <person name="Ahn B.O."/>
            <person name="Rhee S.Y."/>
            <person name="Sohng J.K."/>
        </authorList>
    </citation>
    <scope>NUCLEOTIDE SEQUENCE</scope>
    <source>
        <tissue evidence="1">Leaf</tissue>
    </source>
</reference>
<name>A0A834U0D5_9FABA</name>
<sequence>MVVAKHAKICVLLDLSKATPSHISIGHFLQPITIEGISSVCLTCGGANHAQSTCKGKKNLSYQRRDLQLTTSEKKTSGK</sequence>
<dbReference type="EMBL" id="JAAIUW010000006">
    <property type="protein sequence ID" value="KAF7827174.1"/>
    <property type="molecule type" value="Genomic_DNA"/>
</dbReference>
<evidence type="ECO:0000313" key="2">
    <source>
        <dbReference type="Proteomes" id="UP000634136"/>
    </source>
</evidence>
<accession>A0A834U0D5</accession>
<dbReference type="OrthoDB" id="1924068at2759"/>
<proteinExistence type="predicted"/>
<gene>
    <name evidence="1" type="ORF">G2W53_018338</name>
</gene>
<dbReference type="AlphaFoldDB" id="A0A834U0D5"/>